<dbReference type="InterPro" id="IPR005474">
    <property type="entry name" value="Transketolase_N"/>
</dbReference>
<accession>A0A7Z2B7P8</accession>
<feature type="domain" description="Transketolase N-terminal" evidence="6">
    <location>
        <begin position="14"/>
        <end position="258"/>
    </location>
</feature>
<name>A0A4Z0D9G5_9ENTE</name>
<keyword evidence="4" id="KW-0479">Metal-binding</keyword>
<evidence type="ECO:0000313" key="8">
    <source>
        <dbReference type="EMBL" id="TFZ41539.1"/>
    </source>
</evidence>
<dbReference type="Proteomes" id="UP000296883">
    <property type="component" value="Chromosome"/>
</dbReference>
<dbReference type="KEGG" id="vac:E4Z98_08855"/>
<dbReference type="AlphaFoldDB" id="A0A4Z0D9G5"/>
<dbReference type="PANTHER" id="PTHR47514">
    <property type="entry name" value="TRANSKETOLASE N-TERMINAL SECTION-RELATED"/>
    <property type="match status" value="1"/>
</dbReference>
<keyword evidence="9" id="KW-1185">Reference proteome</keyword>
<dbReference type="Proteomes" id="UP000297725">
    <property type="component" value="Unassembled WGS sequence"/>
</dbReference>
<dbReference type="RefSeq" id="WP_135254331.1">
    <property type="nucleotide sequence ID" value="NZ_CP038865.1"/>
</dbReference>
<keyword evidence="3" id="KW-0808">Transferase</keyword>
<evidence type="ECO:0000313" key="10">
    <source>
        <dbReference type="Proteomes" id="UP000297725"/>
    </source>
</evidence>
<evidence type="ECO:0000256" key="4">
    <source>
        <dbReference type="ARBA" id="ARBA00022723"/>
    </source>
</evidence>
<evidence type="ECO:0000259" key="6">
    <source>
        <dbReference type="Pfam" id="PF00456"/>
    </source>
</evidence>
<dbReference type="EMBL" id="CP038865">
    <property type="protein sequence ID" value="QCA29418.1"/>
    <property type="molecule type" value="Genomic_DNA"/>
</dbReference>
<organism evidence="7 9">
    <name type="scientific">Vagococcus xieshaowenii</name>
    <dbReference type="NCBI Taxonomy" id="2562451"/>
    <lineage>
        <taxon>Bacteria</taxon>
        <taxon>Bacillati</taxon>
        <taxon>Bacillota</taxon>
        <taxon>Bacilli</taxon>
        <taxon>Lactobacillales</taxon>
        <taxon>Enterococcaceae</taxon>
        <taxon>Vagococcus</taxon>
    </lineage>
</organism>
<dbReference type="InterPro" id="IPR049557">
    <property type="entry name" value="Transketolase_CS"/>
</dbReference>
<dbReference type="PANTHER" id="PTHR47514:SF1">
    <property type="entry name" value="TRANSKETOLASE N-TERMINAL SECTION-RELATED"/>
    <property type="match status" value="1"/>
</dbReference>
<dbReference type="GO" id="GO:0046872">
    <property type="term" value="F:metal ion binding"/>
    <property type="evidence" value="ECO:0007669"/>
    <property type="project" value="UniProtKB-KW"/>
</dbReference>
<evidence type="ECO:0000256" key="3">
    <source>
        <dbReference type="ARBA" id="ARBA00022679"/>
    </source>
</evidence>
<gene>
    <name evidence="8" type="ORF">E4031_04930</name>
    <name evidence="7" type="ORF">E4Z98_08855</name>
</gene>
<dbReference type="EMBL" id="SRHU01000019">
    <property type="protein sequence ID" value="TFZ41539.1"/>
    <property type="molecule type" value="Genomic_DNA"/>
</dbReference>
<protein>
    <submittedName>
        <fullName evidence="7">Transketolase</fullName>
    </submittedName>
</protein>
<evidence type="ECO:0000256" key="1">
    <source>
        <dbReference type="ARBA" id="ARBA00001964"/>
    </source>
</evidence>
<dbReference type="InterPro" id="IPR029061">
    <property type="entry name" value="THDP-binding"/>
</dbReference>
<evidence type="ECO:0000256" key="5">
    <source>
        <dbReference type="ARBA" id="ARBA00023052"/>
    </source>
</evidence>
<comment type="similarity">
    <text evidence="2">Belongs to the transketolase family.</text>
</comment>
<dbReference type="GO" id="GO:0016740">
    <property type="term" value="F:transferase activity"/>
    <property type="evidence" value="ECO:0007669"/>
    <property type="project" value="UniProtKB-KW"/>
</dbReference>
<comment type="cofactor">
    <cofactor evidence="1">
        <name>thiamine diphosphate</name>
        <dbReference type="ChEBI" id="CHEBI:58937"/>
    </cofactor>
</comment>
<proteinExistence type="inferred from homology"/>
<accession>A0A4Z0D9G5</accession>
<sequence>MMKFEEKARELRGNIISSLESAGSGHPGGSLSAIDILTVLYYKEMDISLENYDSQDRDHFILSKGHAAPALYAVLADKGFFDKKELLNLRKFSSMLQGHPDRLKTRGVDSSSGSLGQGLSIANGLALAKRQDNIDKKVYVLLGDGELQEGQVWEAAMTAAHYKLNNVIALVDHNGLQIDGSNDEVMAVNNIADKFKAFNWHVLEANGHDITSLIEAIEQAKTNKGAPTMILCETIKGKGVSFMENQVGWHGKAPSPEEAQRALSELKEVL</sequence>
<reference evidence="8 10" key="1">
    <citation type="submission" date="2019-03" db="EMBL/GenBank/DDBJ databases">
        <title>Vagococcus sp. was isolated fron gut of Carduelis flavirostris.</title>
        <authorList>
            <person name="Ge Y."/>
        </authorList>
    </citation>
    <scope>NUCLEOTIDE SEQUENCE [LARGE SCALE GENOMIC DNA]</scope>
    <source>
        <strain evidence="8 10">CF-210</strain>
    </source>
</reference>
<dbReference type="Gene3D" id="3.40.50.970">
    <property type="match status" value="1"/>
</dbReference>
<dbReference type="Pfam" id="PF00456">
    <property type="entry name" value="Transketolase_N"/>
    <property type="match status" value="1"/>
</dbReference>
<dbReference type="CDD" id="cd02012">
    <property type="entry name" value="TPP_TK"/>
    <property type="match status" value="1"/>
</dbReference>
<evidence type="ECO:0000256" key="2">
    <source>
        <dbReference type="ARBA" id="ARBA00007131"/>
    </source>
</evidence>
<keyword evidence="5" id="KW-0786">Thiamine pyrophosphate</keyword>
<reference evidence="7 9" key="2">
    <citation type="journal article" date="2020" name="Int. J. Syst. Evol. Microbiol.">
        <title>Vagococcus xieshaowenii sp. nov., isolated from snow finch (Montifringilla taczanowskii) cloacal content.</title>
        <authorList>
            <person name="Ge Y."/>
            <person name="Yang J."/>
            <person name="Lai X.H."/>
            <person name="Zhang G."/>
            <person name="Jin D."/>
            <person name="Lu S."/>
            <person name="Wang B."/>
            <person name="Huang Y."/>
            <person name="Huang Y."/>
            <person name="Ren Z."/>
            <person name="Zhang X."/>
            <person name="Xu J."/>
        </authorList>
    </citation>
    <scope>NUCLEOTIDE SEQUENCE [LARGE SCALE GENOMIC DNA]</scope>
    <source>
        <strain evidence="7">Personal::cf-49</strain>
        <strain evidence="9">personal::cf-49</strain>
    </source>
</reference>
<dbReference type="PROSITE" id="PS00801">
    <property type="entry name" value="TRANSKETOLASE_1"/>
    <property type="match status" value="1"/>
</dbReference>
<evidence type="ECO:0000313" key="9">
    <source>
        <dbReference type="Proteomes" id="UP000296883"/>
    </source>
</evidence>
<dbReference type="OrthoDB" id="8732661at2"/>
<dbReference type="SUPFAM" id="SSF52518">
    <property type="entry name" value="Thiamin diphosphate-binding fold (THDP-binding)"/>
    <property type="match status" value="1"/>
</dbReference>
<evidence type="ECO:0000313" key="7">
    <source>
        <dbReference type="EMBL" id="QCA29418.1"/>
    </source>
</evidence>